<evidence type="ECO:0000313" key="2">
    <source>
        <dbReference type="Proteomes" id="UP000408482"/>
    </source>
</evidence>
<name>A0A564VIY0_9FIRM</name>
<proteinExistence type="predicted"/>
<dbReference type="Proteomes" id="UP000408482">
    <property type="component" value="Unassembled WGS sequence"/>
</dbReference>
<dbReference type="AlphaFoldDB" id="A0A564VIY0"/>
<keyword evidence="2" id="KW-1185">Reference proteome</keyword>
<evidence type="ECO:0000313" key="1">
    <source>
        <dbReference type="EMBL" id="VUX32350.1"/>
    </source>
</evidence>
<dbReference type="EMBL" id="CABHNW010000020">
    <property type="protein sequence ID" value="VUX32350.1"/>
    <property type="molecule type" value="Genomic_DNA"/>
</dbReference>
<protein>
    <submittedName>
        <fullName evidence="1">Uncharacterized protein</fullName>
    </submittedName>
</protein>
<gene>
    <name evidence="1" type="ORF">RSSSTS7063_02437</name>
</gene>
<sequence>MILWDDSVSGDFSVYMKIWERYGRGFRRKTYGHFEGFGYIIAPIKRNNKNEEKRNDKDQNKICTEPYRKNACG</sequence>
<organism evidence="1 2">
    <name type="scientific">Blautia luti</name>
    <dbReference type="NCBI Taxonomy" id="89014"/>
    <lineage>
        <taxon>Bacteria</taxon>
        <taxon>Bacillati</taxon>
        <taxon>Bacillota</taxon>
        <taxon>Clostridia</taxon>
        <taxon>Lachnospirales</taxon>
        <taxon>Lachnospiraceae</taxon>
        <taxon>Blautia</taxon>
    </lineage>
</organism>
<accession>A0A564VIY0</accession>
<reference evidence="1 2" key="1">
    <citation type="submission" date="2019-07" db="EMBL/GenBank/DDBJ databases">
        <authorList>
            <person name="Hibberd C M."/>
            <person name="Gehrig L. J."/>
            <person name="Chang H.-W."/>
            <person name="Venkatesh S."/>
        </authorList>
    </citation>
    <scope>NUCLEOTIDE SEQUENCE [LARGE SCALE GENOMIC DNA]</scope>
    <source>
        <strain evidence="1">Blautia_luti_SSTS_Bg7063</strain>
    </source>
</reference>